<dbReference type="Proteomes" id="UP000244956">
    <property type="component" value="Unassembled WGS sequence"/>
</dbReference>
<dbReference type="Gene3D" id="3.30.2010.10">
    <property type="entry name" value="Metalloproteases ('zincins'), catalytic domain"/>
    <property type="match status" value="1"/>
</dbReference>
<dbReference type="AlphaFoldDB" id="A0A2U2BC99"/>
<feature type="transmembrane region" description="Helical" evidence="14">
    <location>
        <begin position="148"/>
        <end position="167"/>
    </location>
</feature>
<comment type="caution">
    <text evidence="17">The sequence shown here is derived from an EMBL/GenBank/DDBJ whole genome shotgun (WGS) entry which is preliminary data.</text>
</comment>
<keyword evidence="2 13" id="KW-0645">Protease</keyword>
<keyword evidence="10 14" id="KW-0472">Membrane</keyword>
<dbReference type="InterPro" id="IPR027057">
    <property type="entry name" value="CAXX_Prtase_1"/>
</dbReference>
<keyword evidence="6" id="KW-0256">Endoplasmic reticulum</keyword>
<evidence type="ECO:0000259" key="16">
    <source>
        <dbReference type="Pfam" id="PF16491"/>
    </source>
</evidence>
<proteinExistence type="inferred from homology"/>
<evidence type="ECO:0000256" key="12">
    <source>
        <dbReference type="PIRSR" id="PIRSR627057-2"/>
    </source>
</evidence>
<evidence type="ECO:0000313" key="18">
    <source>
        <dbReference type="Proteomes" id="UP000244956"/>
    </source>
</evidence>
<evidence type="ECO:0000256" key="13">
    <source>
        <dbReference type="RuleBase" id="RU003983"/>
    </source>
</evidence>
<feature type="active site" description="Proton donor" evidence="11">
    <location>
        <position position="358"/>
    </location>
</feature>
<organism evidence="17 18">
    <name type="scientific">Marinilabilia rubra</name>
    <dbReference type="NCBI Taxonomy" id="2162893"/>
    <lineage>
        <taxon>Bacteria</taxon>
        <taxon>Pseudomonadati</taxon>
        <taxon>Bacteroidota</taxon>
        <taxon>Bacteroidia</taxon>
        <taxon>Marinilabiliales</taxon>
        <taxon>Marinilabiliaceae</taxon>
        <taxon>Marinilabilia</taxon>
    </lineage>
</organism>
<dbReference type="Pfam" id="PF16491">
    <property type="entry name" value="Peptidase_M48_N"/>
    <property type="match status" value="1"/>
</dbReference>
<feature type="domain" description="CAAX prenyl protease 1 N-terminal" evidence="16">
    <location>
        <begin position="34"/>
        <end position="203"/>
    </location>
</feature>
<dbReference type="CDD" id="cd07343">
    <property type="entry name" value="M48A_Zmpste24p_like"/>
    <property type="match status" value="1"/>
</dbReference>
<feature type="domain" description="Peptidase M48" evidence="15">
    <location>
        <begin position="206"/>
        <end position="411"/>
    </location>
</feature>
<evidence type="ECO:0000256" key="4">
    <source>
        <dbReference type="ARBA" id="ARBA00022723"/>
    </source>
</evidence>
<feature type="binding site" evidence="12">
    <location>
        <position position="276"/>
    </location>
    <ligand>
        <name>Zn(2+)</name>
        <dbReference type="ChEBI" id="CHEBI:29105"/>
        <note>catalytic</note>
    </ligand>
</feature>
<evidence type="ECO:0000256" key="14">
    <source>
        <dbReference type="SAM" id="Phobius"/>
    </source>
</evidence>
<evidence type="ECO:0000256" key="3">
    <source>
        <dbReference type="ARBA" id="ARBA00022692"/>
    </source>
</evidence>
<comment type="subcellular location">
    <subcellularLocation>
        <location evidence="1">Endoplasmic reticulum membrane</location>
        <topology evidence="1">Multi-pass membrane protein</topology>
    </subcellularLocation>
</comment>
<feature type="transmembrane region" description="Helical" evidence="14">
    <location>
        <begin position="173"/>
        <end position="193"/>
    </location>
</feature>
<keyword evidence="4 12" id="KW-0479">Metal-binding</keyword>
<dbReference type="PANTHER" id="PTHR10120">
    <property type="entry name" value="CAAX PRENYL PROTEASE 1"/>
    <property type="match status" value="1"/>
</dbReference>
<feature type="transmembrane region" description="Helical" evidence="14">
    <location>
        <begin position="62"/>
        <end position="82"/>
    </location>
</feature>
<dbReference type="InterPro" id="IPR032456">
    <property type="entry name" value="Peptidase_M48_N"/>
</dbReference>
<dbReference type="RefSeq" id="WP_109263066.1">
    <property type="nucleotide sequence ID" value="NZ_QEWP01000002.1"/>
</dbReference>
<evidence type="ECO:0000256" key="9">
    <source>
        <dbReference type="ARBA" id="ARBA00023049"/>
    </source>
</evidence>
<evidence type="ECO:0000256" key="8">
    <source>
        <dbReference type="ARBA" id="ARBA00022989"/>
    </source>
</evidence>
<evidence type="ECO:0000256" key="7">
    <source>
        <dbReference type="ARBA" id="ARBA00022833"/>
    </source>
</evidence>
<dbReference type="GO" id="GO:0071586">
    <property type="term" value="P:CAAX-box protein processing"/>
    <property type="evidence" value="ECO:0007669"/>
    <property type="project" value="InterPro"/>
</dbReference>
<feature type="active site" evidence="11">
    <location>
        <position position="277"/>
    </location>
</feature>
<evidence type="ECO:0000313" key="17">
    <source>
        <dbReference type="EMBL" id="PWE00694.1"/>
    </source>
</evidence>
<reference evidence="17 18" key="1">
    <citation type="submission" date="2018-05" db="EMBL/GenBank/DDBJ databases">
        <title>Marinilabilia rubrum sp. nov., isolated from saltern sediment.</title>
        <authorList>
            <person name="Zhang R."/>
        </authorList>
    </citation>
    <scope>NUCLEOTIDE SEQUENCE [LARGE SCALE GENOMIC DNA]</scope>
    <source>
        <strain evidence="17 18">WTE16</strain>
    </source>
</reference>
<sequence>MDHTILFYIIIAILLIDTLWGWLLEEMNRRSWAHKVPQRLTDVYPQEKFEKQKQYRKVNHRFGKISSTFSLVVLLVFLWFNGFAVVDDLVMKVTNHWLWRPLFFFGVIGIASSLIGLPFSVYQTFVIEEKFGFNKTTPKVFVLDQIKGLLLGAVIGGLLLALVVWFYQVAGEWFWLYAWGGLSLFMIFFSKFYTTLILPLFNKQTPLEEGELRTAIENMSKRAGFTLDNVYVMDGSKRSTKANAFFSGFGKNKRIVLFDTLINDLEKDEIVAVLAHEIGHFRLKHIIWSTVLGVLQTGLTLFLLGWFVNEPALSQALGVEEPVFHIGLIGFGILYSPVSGILGLGMTIFSRKNEYQADAFAGEHAKPEALQSALKKISANALSNPTPHPWFVFFNYSHPPLLKRLEALDEAKR</sequence>
<feature type="binding site" evidence="12">
    <location>
        <position position="354"/>
    </location>
    <ligand>
        <name>Zn(2+)</name>
        <dbReference type="ChEBI" id="CHEBI:29105"/>
        <note>catalytic</note>
    </ligand>
</feature>
<evidence type="ECO:0000256" key="1">
    <source>
        <dbReference type="ARBA" id="ARBA00004477"/>
    </source>
</evidence>
<dbReference type="InterPro" id="IPR001915">
    <property type="entry name" value="Peptidase_M48"/>
</dbReference>
<name>A0A2U2BC99_9BACT</name>
<keyword evidence="7 12" id="KW-0862">Zinc</keyword>
<evidence type="ECO:0000256" key="2">
    <source>
        <dbReference type="ARBA" id="ARBA00022670"/>
    </source>
</evidence>
<comment type="similarity">
    <text evidence="13">Belongs to the peptidase M48 family.</text>
</comment>
<evidence type="ECO:0000256" key="10">
    <source>
        <dbReference type="ARBA" id="ARBA00023136"/>
    </source>
</evidence>
<dbReference type="GO" id="GO:0046872">
    <property type="term" value="F:metal ion binding"/>
    <property type="evidence" value="ECO:0007669"/>
    <property type="project" value="UniProtKB-KW"/>
</dbReference>
<dbReference type="EMBL" id="QEWP01000002">
    <property type="protein sequence ID" value="PWE00694.1"/>
    <property type="molecule type" value="Genomic_DNA"/>
</dbReference>
<feature type="transmembrane region" description="Helical" evidence="14">
    <location>
        <begin position="328"/>
        <end position="349"/>
    </location>
</feature>
<evidence type="ECO:0000256" key="5">
    <source>
        <dbReference type="ARBA" id="ARBA00022801"/>
    </source>
</evidence>
<dbReference type="OrthoDB" id="9781930at2"/>
<accession>A0A2U2BC99</accession>
<dbReference type="FunFam" id="3.30.2010.10:FF:000002">
    <property type="entry name" value="CAAX prenyl protease"/>
    <property type="match status" value="1"/>
</dbReference>
<feature type="binding site" evidence="12">
    <location>
        <position position="280"/>
    </location>
    <ligand>
        <name>Zn(2+)</name>
        <dbReference type="ChEBI" id="CHEBI:29105"/>
        <note>catalytic</note>
    </ligand>
</feature>
<feature type="transmembrane region" description="Helical" evidence="14">
    <location>
        <begin position="286"/>
        <end position="308"/>
    </location>
</feature>
<gene>
    <name evidence="17" type="ORF">DDZ16_03620</name>
</gene>
<keyword evidence="3 14" id="KW-0812">Transmembrane</keyword>
<dbReference type="Pfam" id="PF01435">
    <property type="entry name" value="Peptidase_M48"/>
    <property type="match status" value="1"/>
</dbReference>
<evidence type="ECO:0000259" key="15">
    <source>
        <dbReference type="Pfam" id="PF01435"/>
    </source>
</evidence>
<protein>
    <submittedName>
        <fullName evidence="17">Peptidase M48</fullName>
    </submittedName>
</protein>
<keyword evidence="18" id="KW-1185">Reference proteome</keyword>
<feature type="transmembrane region" description="Helical" evidence="14">
    <location>
        <begin position="6"/>
        <end position="24"/>
    </location>
</feature>
<evidence type="ECO:0000256" key="11">
    <source>
        <dbReference type="PIRSR" id="PIRSR627057-1"/>
    </source>
</evidence>
<keyword evidence="5 13" id="KW-0378">Hydrolase</keyword>
<dbReference type="GO" id="GO:0004222">
    <property type="term" value="F:metalloendopeptidase activity"/>
    <property type="evidence" value="ECO:0007669"/>
    <property type="project" value="InterPro"/>
</dbReference>
<feature type="transmembrane region" description="Helical" evidence="14">
    <location>
        <begin position="102"/>
        <end position="127"/>
    </location>
</feature>
<keyword evidence="8 14" id="KW-1133">Transmembrane helix</keyword>
<comment type="cofactor">
    <cofactor evidence="12 13">
        <name>Zn(2+)</name>
        <dbReference type="ChEBI" id="CHEBI:29105"/>
    </cofactor>
    <text evidence="12 13">Binds 1 zinc ion per subunit.</text>
</comment>
<keyword evidence="9 13" id="KW-0482">Metalloprotease</keyword>
<evidence type="ECO:0000256" key="6">
    <source>
        <dbReference type="ARBA" id="ARBA00022824"/>
    </source>
</evidence>